<evidence type="ECO:0000256" key="1">
    <source>
        <dbReference type="ARBA" id="ARBA00022443"/>
    </source>
</evidence>
<keyword evidence="5" id="KW-1185">Reference proteome</keyword>
<gene>
    <name evidence="4" type="ORF">AMAG_20445</name>
</gene>
<reference evidence="5" key="2">
    <citation type="submission" date="2009-11" db="EMBL/GenBank/DDBJ databases">
        <title>The Genome Sequence of Allomyces macrogynus strain ATCC 38327.</title>
        <authorList>
            <consortium name="The Broad Institute Genome Sequencing Platform"/>
            <person name="Russ C."/>
            <person name="Cuomo C."/>
            <person name="Shea T."/>
            <person name="Young S.K."/>
            <person name="Zeng Q."/>
            <person name="Koehrsen M."/>
            <person name="Haas B."/>
            <person name="Borodovsky M."/>
            <person name="Guigo R."/>
            <person name="Alvarado L."/>
            <person name="Berlin A."/>
            <person name="Borenstein D."/>
            <person name="Chen Z."/>
            <person name="Engels R."/>
            <person name="Freedman E."/>
            <person name="Gellesch M."/>
            <person name="Goldberg J."/>
            <person name="Griggs A."/>
            <person name="Gujja S."/>
            <person name="Heiman D."/>
            <person name="Hepburn T."/>
            <person name="Howarth C."/>
            <person name="Jen D."/>
            <person name="Larson L."/>
            <person name="Lewis B."/>
            <person name="Mehta T."/>
            <person name="Park D."/>
            <person name="Pearson M."/>
            <person name="Roberts A."/>
            <person name="Saif S."/>
            <person name="Shenoy N."/>
            <person name="Sisk P."/>
            <person name="Stolte C."/>
            <person name="Sykes S."/>
            <person name="Walk T."/>
            <person name="White J."/>
            <person name="Yandava C."/>
            <person name="Burger G."/>
            <person name="Gray M.W."/>
            <person name="Holland P.W.H."/>
            <person name="King N."/>
            <person name="Lang F.B.F."/>
            <person name="Roger A.J."/>
            <person name="Ruiz-Trillo I."/>
            <person name="Lander E."/>
            <person name="Nusbaum C."/>
        </authorList>
    </citation>
    <scope>NUCLEOTIDE SEQUENCE [LARGE SCALE GENOMIC DNA]</scope>
    <source>
        <strain evidence="5">ATCC 38327</strain>
    </source>
</reference>
<accession>A0A0L0TAK4</accession>
<dbReference type="Pfam" id="PF00018">
    <property type="entry name" value="SH3_1"/>
    <property type="match status" value="1"/>
</dbReference>
<dbReference type="AlphaFoldDB" id="A0A0L0TAK4"/>
<organism evidence="4 5">
    <name type="scientific">Allomyces macrogynus (strain ATCC 38327)</name>
    <name type="common">Allomyces javanicus var. macrogynus</name>
    <dbReference type="NCBI Taxonomy" id="578462"/>
    <lineage>
        <taxon>Eukaryota</taxon>
        <taxon>Fungi</taxon>
        <taxon>Fungi incertae sedis</taxon>
        <taxon>Blastocladiomycota</taxon>
        <taxon>Blastocladiomycetes</taxon>
        <taxon>Blastocladiales</taxon>
        <taxon>Blastocladiaceae</taxon>
        <taxon>Allomyces</taxon>
    </lineage>
</organism>
<dbReference type="VEuPathDB" id="FungiDB:AMAG_20445"/>
<dbReference type="SMART" id="SM00326">
    <property type="entry name" value="SH3"/>
    <property type="match status" value="1"/>
</dbReference>
<sequence>MPAAPGQYQVVYAVHDFKAEDEDEVSFKTGEEIVVLERDDEFGDGWWMGRTQDGQIGLFPANFTSPTPRPPKTWDGGAKFGGQIQMFNVAGVFVSMTVRCPEARLSQLAEREAYRVSRLPATTMQHIRDRQRRRALW</sequence>
<dbReference type="EMBL" id="GG745374">
    <property type="protein sequence ID" value="KNE71792.1"/>
    <property type="molecule type" value="Genomic_DNA"/>
</dbReference>
<protein>
    <recommendedName>
        <fullName evidence="3">SH3 domain-containing protein</fullName>
    </recommendedName>
</protein>
<dbReference type="InterPro" id="IPR050670">
    <property type="entry name" value="STAM"/>
</dbReference>
<evidence type="ECO:0000313" key="5">
    <source>
        <dbReference type="Proteomes" id="UP000054350"/>
    </source>
</evidence>
<reference evidence="4 5" key="1">
    <citation type="submission" date="2009-11" db="EMBL/GenBank/DDBJ databases">
        <title>Annotation of Allomyces macrogynus ATCC 38327.</title>
        <authorList>
            <consortium name="The Broad Institute Genome Sequencing Platform"/>
            <person name="Russ C."/>
            <person name="Cuomo C."/>
            <person name="Burger G."/>
            <person name="Gray M.W."/>
            <person name="Holland P.W.H."/>
            <person name="King N."/>
            <person name="Lang F.B.F."/>
            <person name="Roger A.J."/>
            <person name="Ruiz-Trillo I."/>
            <person name="Young S.K."/>
            <person name="Zeng Q."/>
            <person name="Gargeya S."/>
            <person name="Fitzgerald M."/>
            <person name="Haas B."/>
            <person name="Abouelleil A."/>
            <person name="Alvarado L."/>
            <person name="Arachchi H.M."/>
            <person name="Berlin A."/>
            <person name="Chapman S.B."/>
            <person name="Gearin G."/>
            <person name="Goldberg J."/>
            <person name="Griggs A."/>
            <person name="Gujja S."/>
            <person name="Hansen M."/>
            <person name="Heiman D."/>
            <person name="Howarth C."/>
            <person name="Larimer J."/>
            <person name="Lui A."/>
            <person name="MacDonald P.J.P."/>
            <person name="McCowen C."/>
            <person name="Montmayeur A."/>
            <person name="Murphy C."/>
            <person name="Neiman D."/>
            <person name="Pearson M."/>
            <person name="Priest M."/>
            <person name="Roberts A."/>
            <person name="Saif S."/>
            <person name="Shea T."/>
            <person name="Sisk P."/>
            <person name="Stolte C."/>
            <person name="Sykes S."/>
            <person name="Wortman J."/>
            <person name="Nusbaum C."/>
            <person name="Birren B."/>
        </authorList>
    </citation>
    <scope>NUCLEOTIDE SEQUENCE [LARGE SCALE GENOMIC DNA]</scope>
    <source>
        <strain evidence="4 5">ATCC 38327</strain>
    </source>
</reference>
<dbReference type="PANTHER" id="PTHR45929">
    <property type="entry name" value="JAK PATHWAY SIGNAL TRANSDUCTION ADAPTOR MOLECULE"/>
    <property type="match status" value="1"/>
</dbReference>
<dbReference type="CDD" id="cd00174">
    <property type="entry name" value="SH3"/>
    <property type="match status" value="1"/>
</dbReference>
<dbReference type="OrthoDB" id="73680at2759"/>
<keyword evidence="1 2" id="KW-0728">SH3 domain</keyword>
<name>A0A0L0TAK4_ALLM3</name>
<dbReference type="PROSITE" id="PS50002">
    <property type="entry name" value="SH3"/>
    <property type="match status" value="1"/>
</dbReference>
<feature type="domain" description="SH3" evidence="3">
    <location>
        <begin position="6"/>
        <end position="69"/>
    </location>
</feature>
<dbReference type="PRINTS" id="PR00452">
    <property type="entry name" value="SH3DOMAIN"/>
</dbReference>
<evidence type="ECO:0000256" key="2">
    <source>
        <dbReference type="PROSITE-ProRule" id="PRU00192"/>
    </source>
</evidence>
<evidence type="ECO:0000313" key="4">
    <source>
        <dbReference type="EMBL" id="KNE71792.1"/>
    </source>
</evidence>
<dbReference type="PANTHER" id="PTHR45929:SF3">
    <property type="entry name" value="JAK PATHWAY SIGNAL TRANSDUCTION ADAPTOR MOLECULE"/>
    <property type="match status" value="1"/>
</dbReference>
<dbReference type="InterPro" id="IPR036028">
    <property type="entry name" value="SH3-like_dom_sf"/>
</dbReference>
<proteinExistence type="predicted"/>
<dbReference type="Gene3D" id="2.30.30.40">
    <property type="entry name" value="SH3 Domains"/>
    <property type="match status" value="1"/>
</dbReference>
<dbReference type="SUPFAM" id="SSF50044">
    <property type="entry name" value="SH3-domain"/>
    <property type="match status" value="1"/>
</dbReference>
<evidence type="ECO:0000259" key="3">
    <source>
        <dbReference type="PROSITE" id="PS50002"/>
    </source>
</evidence>
<dbReference type="STRING" id="578462.A0A0L0TAK4"/>
<dbReference type="Proteomes" id="UP000054350">
    <property type="component" value="Unassembled WGS sequence"/>
</dbReference>
<dbReference type="InterPro" id="IPR001452">
    <property type="entry name" value="SH3_domain"/>
</dbReference>